<dbReference type="GO" id="GO:0012505">
    <property type="term" value="C:endomembrane system"/>
    <property type="evidence" value="ECO:0007669"/>
    <property type="project" value="UniProtKB-SubCell"/>
</dbReference>
<evidence type="ECO:0000256" key="7">
    <source>
        <dbReference type="ARBA" id="ARBA00023136"/>
    </source>
</evidence>
<evidence type="ECO:0000256" key="2">
    <source>
        <dbReference type="ARBA" id="ARBA00007467"/>
    </source>
</evidence>
<gene>
    <name evidence="10" type="primary">BTN1</name>
    <name evidence="10" type="ORF">LshimejAT787_0704350</name>
</gene>
<evidence type="ECO:0000256" key="1">
    <source>
        <dbReference type="ARBA" id="ARBA00004127"/>
    </source>
</evidence>
<dbReference type="GO" id="GO:0005774">
    <property type="term" value="C:vacuolar membrane"/>
    <property type="evidence" value="ECO:0007669"/>
    <property type="project" value="UniProtKB-SubCell"/>
</dbReference>
<dbReference type="GO" id="GO:0006865">
    <property type="term" value="P:amino acid transport"/>
    <property type="evidence" value="ECO:0007669"/>
    <property type="project" value="UniProtKB-KW"/>
</dbReference>
<evidence type="ECO:0000313" key="10">
    <source>
        <dbReference type="EMBL" id="GLB39925.1"/>
    </source>
</evidence>
<name>A0A9P3UQ91_LYOSH</name>
<evidence type="ECO:0000256" key="6">
    <source>
        <dbReference type="ARBA" id="ARBA00022989"/>
    </source>
</evidence>
<proteinExistence type="inferred from homology"/>
<protein>
    <recommendedName>
        <fullName evidence="8">Protein BTN</fullName>
    </recommendedName>
</protein>
<comment type="caution">
    <text evidence="10">The sequence shown here is derived from an EMBL/GenBank/DDBJ whole genome shotgun (WGS) entry which is preliminary data.</text>
</comment>
<evidence type="ECO:0000256" key="9">
    <source>
        <dbReference type="SAM" id="MobiDB-lite"/>
    </source>
</evidence>
<dbReference type="EMBL" id="BRPK01000007">
    <property type="protein sequence ID" value="GLB39925.1"/>
    <property type="molecule type" value="Genomic_DNA"/>
</dbReference>
<dbReference type="Gene3D" id="1.20.1250.20">
    <property type="entry name" value="MFS general substrate transporter like domains"/>
    <property type="match status" value="1"/>
</dbReference>
<feature type="transmembrane region" description="Helical" evidence="8">
    <location>
        <begin position="400"/>
        <end position="419"/>
    </location>
</feature>
<feature type="compositionally biased region" description="Acidic residues" evidence="9">
    <location>
        <begin position="283"/>
        <end position="292"/>
    </location>
</feature>
<dbReference type="PANTHER" id="PTHR10981:SF0">
    <property type="entry name" value="BATTENIN"/>
    <property type="match status" value="1"/>
</dbReference>
<dbReference type="SUPFAM" id="SSF103473">
    <property type="entry name" value="MFS general substrate transporter"/>
    <property type="match status" value="1"/>
</dbReference>
<keyword evidence="8" id="KW-0926">Vacuole</keyword>
<dbReference type="PANTHER" id="PTHR10981">
    <property type="entry name" value="BATTENIN"/>
    <property type="match status" value="1"/>
</dbReference>
<evidence type="ECO:0000256" key="3">
    <source>
        <dbReference type="ARBA" id="ARBA00022448"/>
    </source>
</evidence>
<feature type="transmembrane region" description="Helical" evidence="8">
    <location>
        <begin position="431"/>
        <end position="451"/>
    </location>
</feature>
<sequence>MVVASSTPSASSPTFINSTNSPDNLELEMRTFTSNSNAADRRLSLDGHSVVDDDDDSEILRHTELEKAGRERRLFRRLGLSFFLFGLINNVLYVIILSAALDLVPPDTPKGIIAFCNIAPALVAKIGWPYLLKGRIRYVKRLIACCLLSTFGMIVVAAFDSLLMRLLGISFASFSSGLGELTFLQLSTTYAPPAVAGRSVGYFASGTGAAGLVGAFIWWEVRSLGVRVGVGLSSVMPLIIPLTYFFLLPNKSAFLSGLTPALYEEVSSPISNSAIPYTPLPATEDESGEEEGSLPSGPKRGVALSASDKWRLVKPLLLKYMLPLFCVYMFEYTINQGIAPTLLYPLPSSDDYPLLGRIIHSVRDYYPLWQLVYQTTVFLSRSSVSLGLPPLPQRLLPLPAIIQLGILIVLAIESAVGLFPDETIGASIMTVFLLISLEGICGGLAYVNVFYRVNQEEPDPRSAHDIERARQEKEFKIGSIGFSDSSGILFASLLAVPTELSLCKAQSQRGKTLCKGL</sequence>
<keyword evidence="5" id="KW-0029">Amino-acid transport</keyword>
<feature type="transmembrane region" description="Helical" evidence="8">
    <location>
        <begin position="199"/>
        <end position="219"/>
    </location>
</feature>
<feature type="transmembrane region" description="Helical" evidence="8">
    <location>
        <begin position="112"/>
        <end position="131"/>
    </location>
</feature>
<keyword evidence="3" id="KW-0813">Transport</keyword>
<keyword evidence="6 8" id="KW-1133">Transmembrane helix</keyword>
<reference evidence="10" key="1">
    <citation type="submission" date="2022-07" db="EMBL/GenBank/DDBJ databases">
        <title>The genome of Lyophyllum shimeji provides insight into the initial evolution of ectomycorrhizal fungal genome.</title>
        <authorList>
            <person name="Kobayashi Y."/>
            <person name="Shibata T."/>
            <person name="Hirakawa H."/>
            <person name="Shigenobu S."/>
            <person name="Nishiyama T."/>
            <person name="Yamada A."/>
            <person name="Hasebe M."/>
            <person name="Kawaguchi M."/>
        </authorList>
    </citation>
    <scope>NUCLEOTIDE SEQUENCE</scope>
    <source>
        <strain evidence="10">AT787</strain>
    </source>
</reference>
<feature type="transmembrane region" description="Helical" evidence="8">
    <location>
        <begin position="138"/>
        <end position="159"/>
    </location>
</feature>
<dbReference type="InterPro" id="IPR003492">
    <property type="entry name" value="Battenin_disease_Cln3"/>
</dbReference>
<dbReference type="PRINTS" id="PR01315">
    <property type="entry name" value="BATTENIN"/>
</dbReference>
<feature type="compositionally biased region" description="Low complexity" evidence="9">
    <location>
        <begin position="1"/>
        <end position="14"/>
    </location>
</feature>
<keyword evidence="4 8" id="KW-0812">Transmembrane</keyword>
<comment type="similarity">
    <text evidence="2 8">Belongs to the battenin family.</text>
</comment>
<organism evidence="10 11">
    <name type="scientific">Lyophyllum shimeji</name>
    <name type="common">Hon-shimeji</name>
    <name type="synonym">Tricholoma shimeji</name>
    <dbReference type="NCBI Taxonomy" id="47721"/>
    <lineage>
        <taxon>Eukaryota</taxon>
        <taxon>Fungi</taxon>
        <taxon>Dikarya</taxon>
        <taxon>Basidiomycota</taxon>
        <taxon>Agaricomycotina</taxon>
        <taxon>Agaricomycetes</taxon>
        <taxon>Agaricomycetidae</taxon>
        <taxon>Agaricales</taxon>
        <taxon>Tricholomatineae</taxon>
        <taxon>Lyophyllaceae</taxon>
        <taxon>Lyophyllum</taxon>
    </lineage>
</organism>
<evidence type="ECO:0000256" key="5">
    <source>
        <dbReference type="ARBA" id="ARBA00022970"/>
    </source>
</evidence>
<dbReference type="Pfam" id="PF02487">
    <property type="entry name" value="CLN3"/>
    <property type="match status" value="1"/>
</dbReference>
<accession>A0A9P3UQ91</accession>
<dbReference type="InterPro" id="IPR036259">
    <property type="entry name" value="MFS_trans_sf"/>
</dbReference>
<dbReference type="GO" id="GO:0051453">
    <property type="term" value="P:regulation of intracellular pH"/>
    <property type="evidence" value="ECO:0007669"/>
    <property type="project" value="TreeGrafter"/>
</dbReference>
<evidence type="ECO:0000256" key="8">
    <source>
        <dbReference type="RuleBase" id="RU361113"/>
    </source>
</evidence>
<feature type="transmembrane region" description="Helical" evidence="8">
    <location>
        <begin position="225"/>
        <end position="247"/>
    </location>
</feature>
<evidence type="ECO:0000313" key="11">
    <source>
        <dbReference type="Proteomes" id="UP001063166"/>
    </source>
</evidence>
<comment type="subcellular location">
    <subcellularLocation>
        <location evidence="1">Endomembrane system</location>
        <topology evidence="1">Multi-pass membrane protein</topology>
    </subcellularLocation>
    <subcellularLocation>
        <location evidence="8">Vacuole membrane</location>
        <topology evidence="8">Multi-pass membrane protein</topology>
    </subcellularLocation>
</comment>
<feature type="region of interest" description="Disordered" evidence="9">
    <location>
        <begin position="281"/>
        <end position="301"/>
    </location>
</feature>
<keyword evidence="7 8" id="KW-0472">Membrane</keyword>
<dbReference type="Proteomes" id="UP001063166">
    <property type="component" value="Unassembled WGS sequence"/>
</dbReference>
<feature type="transmembrane region" description="Helical" evidence="8">
    <location>
        <begin position="78"/>
        <end position="100"/>
    </location>
</feature>
<dbReference type="AlphaFoldDB" id="A0A9P3UQ91"/>
<dbReference type="OrthoDB" id="5965864at2759"/>
<feature type="region of interest" description="Disordered" evidence="9">
    <location>
        <begin position="1"/>
        <end position="21"/>
    </location>
</feature>
<keyword evidence="11" id="KW-1185">Reference proteome</keyword>
<evidence type="ECO:0000256" key="4">
    <source>
        <dbReference type="ARBA" id="ARBA00022692"/>
    </source>
</evidence>